<evidence type="ECO:0000313" key="2">
    <source>
        <dbReference type="EMBL" id="EKD01770.1"/>
    </source>
</evidence>
<keyword evidence="1" id="KW-0732">Signal</keyword>
<evidence type="ECO:0000313" key="3">
    <source>
        <dbReference type="Proteomes" id="UP000006757"/>
    </source>
</evidence>
<sequence length="299" mass="32633">MNNKYVMRRVICYALRQQRLLLSLLLLFSYTHCLAESPQRPDRARLHAPRDGAAHLVHGNLGADRAARRRAVPILSLGRFGHPHGLGLDRPLQAKNWSQAQGAASRLWTVEDERSAVIGAGGAVCLGGVHCTVLLTYGVSRLMCPLHSHASSARSTIAALSPSFFYSTRHRSFTSTHISVHVCADRGNDKQHKEGKVLPGVGERRVVLLVLLRVELDGRVVRALENLLVDRVDRLHLDIAFVVRLGAADVAVVQCGDVRNAGFRQDPVAAGVAVGRSCVLRVPEEDRVGRTGHGQFAGR</sequence>
<name>K1VCS8_TRIAC</name>
<feature type="chain" id="PRO_5003852050" evidence="1">
    <location>
        <begin position="36"/>
        <end position="299"/>
    </location>
</feature>
<accession>K1VCS8</accession>
<feature type="signal peptide" evidence="1">
    <location>
        <begin position="1"/>
        <end position="35"/>
    </location>
</feature>
<dbReference type="AlphaFoldDB" id="K1VCS8"/>
<protein>
    <submittedName>
        <fullName evidence="2">Uncharacterized protein</fullName>
    </submittedName>
</protein>
<proteinExistence type="predicted"/>
<dbReference type="HOGENOM" id="CLU_931226_0_0_1"/>
<evidence type="ECO:0000256" key="1">
    <source>
        <dbReference type="SAM" id="SignalP"/>
    </source>
</evidence>
<gene>
    <name evidence="2" type="ORF">A1Q2_03833</name>
</gene>
<organism evidence="2 3">
    <name type="scientific">Trichosporon asahii var. asahii (strain CBS 8904)</name>
    <name type="common">Yeast</name>
    <dbReference type="NCBI Taxonomy" id="1220162"/>
    <lineage>
        <taxon>Eukaryota</taxon>
        <taxon>Fungi</taxon>
        <taxon>Dikarya</taxon>
        <taxon>Basidiomycota</taxon>
        <taxon>Agaricomycotina</taxon>
        <taxon>Tremellomycetes</taxon>
        <taxon>Trichosporonales</taxon>
        <taxon>Trichosporonaceae</taxon>
        <taxon>Trichosporon</taxon>
    </lineage>
</organism>
<dbReference type="EMBL" id="AMBO01000310">
    <property type="protein sequence ID" value="EKD01770.1"/>
    <property type="molecule type" value="Genomic_DNA"/>
</dbReference>
<dbReference type="InParanoid" id="K1VCS8"/>
<comment type="caution">
    <text evidence="2">The sequence shown here is derived from an EMBL/GenBank/DDBJ whole genome shotgun (WGS) entry which is preliminary data.</text>
</comment>
<reference evidence="2 3" key="1">
    <citation type="journal article" date="2012" name="Eukaryot. Cell">
        <title>Genome sequence of the Trichosporon asahii environmental strain CBS 8904.</title>
        <authorList>
            <person name="Yang R.Y."/>
            <person name="Li H.T."/>
            <person name="Zhu H."/>
            <person name="Zhou G.P."/>
            <person name="Wang M."/>
            <person name="Wang L."/>
        </authorList>
    </citation>
    <scope>NUCLEOTIDE SEQUENCE [LARGE SCALE GENOMIC DNA]</scope>
    <source>
        <strain evidence="2 3">CBS 8904</strain>
    </source>
</reference>
<dbReference type="Proteomes" id="UP000006757">
    <property type="component" value="Unassembled WGS sequence"/>
</dbReference>
<keyword evidence="3" id="KW-1185">Reference proteome</keyword>